<comment type="similarity">
    <text evidence="1">Belongs to the sulfatase family.</text>
</comment>
<gene>
    <name evidence="6" type="ORF">D6851_03050</name>
</gene>
<name>A0A420ERV4_9SPHN</name>
<feature type="domain" description="Sulfatase N-terminal" evidence="5">
    <location>
        <begin position="54"/>
        <end position="468"/>
    </location>
</feature>
<dbReference type="CDD" id="cd16025">
    <property type="entry name" value="PAS_like"/>
    <property type="match status" value="1"/>
</dbReference>
<evidence type="ECO:0000259" key="5">
    <source>
        <dbReference type="Pfam" id="PF00884"/>
    </source>
</evidence>
<dbReference type="Gene3D" id="3.40.720.10">
    <property type="entry name" value="Alkaline Phosphatase, subunit A"/>
    <property type="match status" value="1"/>
</dbReference>
<dbReference type="GO" id="GO:0016787">
    <property type="term" value="F:hydrolase activity"/>
    <property type="evidence" value="ECO:0007669"/>
    <property type="project" value="UniProtKB-KW"/>
</dbReference>
<dbReference type="Gene3D" id="3.30.1120.10">
    <property type="match status" value="1"/>
</dbReference>
<evidence type="ECO:0000256" key="4">
    <source>
        <dbReference type="ARBA" id="ARBA00022837"/>
    </source>
</evidence>
<dbReference type="EMBL" id="RAPF01000001">
    <property type="protein sequence ID" value="RKF23456.1"/>
    <property type="molecule type" value="Genomic_DNA"/>
</dbReference>
<dbReference type="InterPro" id="IPR024607">
    <property type="entry name" value="Sulfatase_CS"/>
</dbReference>
<dbReference type="PANTHER" id="PTHR42693:SF43">
    <property type="entry name" value="BLL2667 PROTEIN"/>
    <property type="match status" value="1"/>
</dbReference>
<proteinExistence type="inferred from homology"/>
<evidence type="ECO:0000313" key="6">
    <source>
        <dbReference type="EMBL" id="RKF23456.1"/>
    </source>
</evidence>
<dbReference type="OrthoDB" id="9795675at2"/>
<dbReference type="Proteomes" id="UP000284395">
    <property type="component" value="Unassembled WGS sequence"/>
</dbReference>
<accession>A0A420ERV4</accession>
<keyword evidence="3" id="KW-0378">Hydrolase</keyword>
<sequence>MEDGAMGKKIRNYLGVPMSVAAALMANGLLTTPAVSQEQAPAYPSRPKPPADAPNILVVMTDDVGFAASSAFGGPIPTPNLDTLAANGLRYNNYNNTAMCSPTRAALLTGRNSHSVGFGVISEEASPHDSYNSVIPDSAATFAQVLSMNGYDTAMLGKHHNTPLWEITSVGPFDHWPNGLGFGYFYGFIGGATNQFAPALYENRNGLEAPQDDPDYILDKDMADRAIDWLNMQHGIRSDTPFLMYYAPGSAHSPHQAPPEWIAKFRGQFDQGWDKMREQSFARQKKLGVIPQSAALTPRPDEIPAWSSLNADQKKVYARMMEVYAAQLAYSDYQFGRIISQLKENGEFDNTLIIFIEGDNGGSLEGSPQGTVDEIARGKNRMPDDLQDQLTHLDDFGTRYSWNNYPAGWAWSMNTPFQWGKAVASHLGGVRNGLVVSWPGHITGEGQVRSQFTHVTDIAPTIYEAAGVEVPEEVNGAKQMPLAGTSFAYSFRQPQADSRHKQQYFELRDNIAFYDEGWLASTKPRVMPWDKEAPPAEGTPVEWELYDLSKDFSQSKDLSKRFPEKLEELKSEYAATAKQYDIGVSPNEKRVERPFISNGQRHFVFRNSPHRYSRYGFPTIMNRSWTVTADIVVPEGEGDGAIIAQGSRLCGWGLVIENGVPVFRYNASIEDRDKTTVTASAPLSAGRHKITIVFDYDGGGKGKGADIDMRIDGKSVAQGRVPRTPGFLFVSEGGATIGRDYGTTLSPSYEAPFIYPGTINQVVIDFPE</sequence>
<dbReference type="AlphaFoldDB" id="A0A420ERV4"/>
<evidence type="ECO:0000256" key="1">
    <source>
        <dbReference type="ARBA" id="ARBA00008779"/>
    </source>
</evidence>
<reference evidence="6 7" key="1">
    <citation type="submission" date="2018-09" db="EMBL/GenBank/DDBJ databases">
        <title>Altererythrobacter spongiae sp. nov., isolated from a marine sponge.</title>
        <authorList>
            <person name="Zhuang L."/>
            <person name="Luo L."/>
        </authorList>
    </citation>
    <scope>NUCLEOTIDE SEQUENCE [LARGE SCALE GENOMIC DNA]</scope>
    <source>
        <strain evidence="6 7">HN-Y73</strain>
    </source>
</reference>
<dbReference type="InterPro" id="IPR017850">
    <property type="entry name" value="Alkaline_phosphatase_core_sf"/>
</dbReference>
<evidence type="ECO:0000256" key="2">
    <source>
        <dbReference type="ARBA" id="ARBA00022723"/>
    </source>
</evidence>
<comment type="caution">
    <text evidence="6">The sequence shown here is derived from an EMBL/GenBank/DDBJ whole genome shotgun (WGS) entry which is preliminary data.</text>
</comment>
<keyword evidence="7" id="KW-1185">Reference proteome</keyword>
<keyword evidence="4" id="KW-0106">Calcium</keyword>
<dbReference type="SUPFAM" id="SSF53649">
    <property type="entry name" value="Alkaline phosphatase-like"/>
    <property type="match status" value="1"/>
</dbReference>
<keyword evidence="2" id="KW-0479">Metal-binding</keyword>
<protein>
    <submittedName>
        <fullName evidence="6">Arylsulfatase</fullName>
    </submittedName>
</protein>
<evidence type="ECO:0000256" key="3">
    <source>
        <dbReference type="ARBA" id="ARBA00022801"/>
    </source>
</evidence>
<evidence type="ECO:0000313" key="7">
    <source>
        <dbReference type="Proteomes" id="UP000284395"/>
    </source>
</evidence>
<dbReference type="PANTHER" id="PTHR42693">
    <property type="entry name" value="ARYLSULFATASE FAMILY MEMBER"/>
    <property type="match status" value="1"/>
</dbReference>
<dbReference type="Pfam" id="PF00884">
    <property type="entry name" value="Sulfatase"/>
    <property type="match status" value="1"/>
</dbReference>
<organism evidence="6 7">
    <name type="scientific">Altericroceibacterium spongiae</name>
    <dbReference type="NCBI Taxonomy" id="2320269"/>
    <lineage>
        <taxon>Bacteria</taxon>
        <taxon>Pseudomonadati</taxon>
        <taxon>Pseudomonadota</taxon>
        <taxon>Alphaproteobacteria</taxon>
        <taxon>Sphingomonadales</taxon>
        <taxon>Erythrobacteraceae</taxon>
        <taxon>Altericroceibacterium</taxon>
    </lineage>
</organism>
<dbReference type="GO" id="GO:0046872">
    <property type="term" value="F:metal ion binding"/>
    <property type="evidence" value="ECO:0007669"/>
    <property type="project" value="UniProtKB-KW"/>
</dbReference>
<dbReference type="PROSITE" id="PS00523">
    <property type="entry name" value="SULFATASE_1"/>
    <property type="match status" value="1"/>
</dbReference>
<dbReference type="InterPro" id="IPR000917">
    <property type="entry name" value="Sulfatase_N"/>
</dbReference>
<dbReference type="InterPro" id="IPR050738">
    <property type="entry name" value="Sulfatase"/>
</dbReference>